<dbReference type="CDD" id="cd17546">
    <property type="entry name" value="REC_hyHK_CKI1_RcsC-like"/>
    <property type="match status" value="1"/>
</dbReference>
<feature type="compositionally biased region" description="Polar residues" evidence="7">
    <location>
        <begin position="331"/>
        <end position="355"/>
    </location>
</feature>
<dbReference type="InterPro" id="IPR004358">
    <property type="entry name" value="Sig_transdc_His_kin-like_C"/>
</dbReference>
<dbReference type="Gene3D" id="3.40.50.2300">
    <property type="match status" value="1"/>
</dbReference>
<protein>
    <recommendedName>
        <fullName evidence="2">histidine kinase</fullName>
        <ecNumber evidence="2">2.7.13.3</ecNumber>
    </recommendedName>
</protein>
<dbReference type="SMART" id="SM00388">
    <property type="entry name" value="HisKA"/>
    <property type="match status" value="1"/>
</dbReference>
<dbReference type="Pfam" id="PF02518">
    <property type="entry name" value="HATPase_c"/>
    <property type="match status" value="1"/>
</dbReference>
<sequence length="1214" mass="132959">MNRSGSLAFHPPPCDSERERIQELSRYRAIPSPLPRTANANIEHRYYCAVDRPVAATSDTAQGEAPTGDEQPTASVLSSDITLNALAQLGVYRLGCNRSFVSIIDRDSQFIIAEATKSVSLRITDQHLPDDGVYLGARRLDLEWGQDLSYAIDTANITANQTRYIIRDFRKEDCFRDRPYVREWPHMRFYAEVPLFSPSGYVLGSYCVVDDSPREEFGDAEVALLQEVSDAIALHLENTRSVHYHRRAEDLVKGLTSFVKDYAEFDPRQVSSDHRLQSTTQNHNSHYGLADGLAEQRPISISLPDRSKENDGPFAPSSLATPSDEPASLFSPASASGNTEHTSIESQLSDRQSPSPGDERSLDESLNPKAGFNALPLDTMFSVTEKIPIADRIDAIFDRASGLLTTSMNLDGVAFLDAARCNASLQSCLLDANGTSLPPEEQGSWEPLPKRAGSYPPAPDPSYPLDIPTHEVNKTCEVLGSSVKAQAGDVSNGSINVPEMLLNVLVTYFPHGQIFEIPSLEDVPGDQSQANLDPSLPPQNYEMVLQHLAQILPGATSVLFCPLWDYHKSRWMAGTLVWTRDNHRPLEPDELNYFKVFGDSIVSEIARISWSTTEKSKFDFISSISHELRSPLHGILASAELLNTTSLEPVQGEMIKMIESSGHTLLDTTDQLLAFCKINNSALRTKRRKEQHIPPEVPDLVSDFDLGELIEEVANILYTGQLASSAPASASNSLSNKTTEEKMSVIVRVEQSFSWNIRSQAGAWRRIVMNLLGNSIKWTNTGFVEVSLSQSKSQPDSQSIQTHLSVTDTGTGIASEFLQHKLFSAFTQEDHLNEGVGLGLSIVRLLVTSLGGNITVKSEPGIGTQVDVYIPVQSVTESGSTGGLGPIIRQPSTPHLHACLVDFNGYPDLTEAPTGLLTAESKRKISIQSNLADVFMTRFGWGVSLVETLDKVQGDIAVIEEATLQAATDGTQSLENIASDFGIKFFIVLGKKNSAWRNTAGSNCLWLSEPFGPLKIYRAIQGILESHISQLQLPDRSTSPSVSSEPEQSVSVLSSATESQVEEIDTTPKASIEVVTPSFPLVDTIPSNEPKPAHVLIVDDNEINVKIMETFLRKVGCSYETASNGLIALEKYMASSQPYDFVLMDISMPVMDGLVSTQKIRQYEKETGLNPSCIMAVTGVASDAMHQQALTAGINDYLIKPLSLRNLKNVMGIA</sequence>
<evidence type="ECO:0000256" key="7">
    <source>
        <dbReference type="SAM" id="MobiDB-lite"/>
    </source>
</evidence>
<evidence type="ECO:0000256" key="3">
    <source>
        <dbReference type="ARBA" id="ARBA00022553"/>
    </source>
</evidence>
<dbReference type="Pfam" id="PF01590">
    <property type="entry name" value="GAF"/>
    <property type="match status" value="1"/>
</dbReference>
<dbReference type="InterPro" id="IPR036890">
    <property type="entry name" value="HATPase_C_sf"/>
</dbReference>
<dbReference type="PRINTS" id="PR00344">
    <property type="entry name" value="BCTRLSENSOR"/>
</dbReference>
<dbReference type="Gene3D" id="3.30.565.10">
    <property type="entry name" value="Histidine kinase-like ATPase, C-terminal domain"/>
    <property type="match status" value="1"/>
</dbReference>
<keyword evidence="11" id="KW-1185">Reference proteome</keyword>
<dbReference type="FunFam" id="3.30.450.40:FF:000083">
    <property type="entry name" value="Sensor histidine kinase/response regulator, putative (AFU_orthologue AFUA_4G00660)"/>
    <property type="match status" value="1"/>
</dbReference>
<evidence type="ECO:0000256" key="5">
    <source>
        <dbReference type="ARBA" id="ARBA00022777"/>
    </source>
</evidence>
<keyword evidence="3 6" id="KW-0597">Phosphoprotein</keyword>
<feature type="modified residue" description="4-aspartylphosphate" evidence="6">
    <location>
        <position position="1145"/>
    </location>
</feature>
<feature type="domain" description="Response regulatory" evidence="9">
    <location>
        <begin position="1094"/>
        <end position="1214"/>
    </location>
</feature>
<dbReference type="Gene3D" id="3.30.450.40">
    <property type="match status" value="1"/>
</dbReference>
<dbReference type="Pfam" id="PF00512">
    <property type="entry name" value="HisKA"/>
    <property type="match status" value="1"/>
</dbReference>
<dbReference type="PANTHER" id="PTHR43047:SF72">
    <property type="entry name" value="OSMOSENSING HISTIDINE PROTEIN KINASE SLN1"/>
    <property type="match status" value="1"/>
</dbReference>
<dbReference type="AlphaFoldDB" id="A0AAD6GIF0"/>
<keyword evidence="5" id="KW-0418">Kinase</keyword>
<reference evidence="10 11" key="1">
    <citation type="journal article" date="2023" name="IMA Fungus">
        <title>Comparative genomic study of the Penicillium genus elucidates a diverse pangenome and 15 lateral gene transfer events.</title>
        <authorList>
            <person name="Petersen C."/>
            <person name="Sorensen T."/>
            <person name="Nielsen M.R."/>
            <person name="Sondergaard T.E."/>
            <person name="Sorensen J.L."/>
            <person name="Fitzpatrick D.A."/>
            <person name="Frisvad J.C."/>
            <person name="Nielsen K.L."/>
        </authorList>
    </citation>
    <scope>NUCLEOTIDE SEQUENCE [LARGE SCALE GENOMIC DNA]</scope>
    <source>
        <strain evidence="10 11">IBT 35679</strain>
    </source>
</reference>
<dbReference type="EC" id="2.7.13.3" evidence="2"/>
<name>A0AAD6GIF0_9EURO</name>
<evidence type="ECO:0000256" key="2">
    <source>
        <dbReference type="ARBA" id="ARBA00012438"/>
    </source>
</evidence>
<gene>
    <name evidence="10" type="ORF">N7494_004441</name>
</gene>
<evidence type="ECO:0000256" key="4">
    <source>
        <dbReference type="ARBA" id="ARBA00022679"/>
    </source>
</evidence>
<dbReference type="Proteomes" id="UP001220324">
    <property type="component" value="Unassembled WGS sequence"/>
</dbReference>
<evidence type="ECO:0000313" key="11">
    <source>
        <dbReference type="Proteomes" id="UP001220324"/>
    </source>
</evidence>
<dbReference type="SUPFAM" id="SSF52172">
    <property type="entry name" value="CheY-like"/>
    <property type="match status" value="1"/>
</dbReference>
<dbReference type="GO" id="GO:0000155">
    <property type="term" value="F:phosphorelay sensor kinase activity"/>
    <property type="evidence" value="ECO:0007669"/>
    <property type="project" value="InterPro"/>
</dbReference>
<feature type="domain" description="Histidine kinase" evidence="8">
    <location>
        <begin position="623"/>
        <end position="874"/>
    </location>
</feature>
<dbReference type="PROSITE" id="PS50110">
    <property type="entry name" value="RESPONSE_REGULATORY"/>
    <property type="match status" value="1"/>
</dbReference>
<dbReference type="InterPro" id="IPR003018">
    <property type="entry name" value="GAF"/>
</dbReference>
<evidence type="ECO:0000259" key="9">
    <source>
        <dbReference type="PROSITE" id="PS50110"/>
    </source>
</evidence>
<dbReference type="FunFam" id="3.30.565.10:FF:000201">
    <property type="entry name" value="Sensor histidine kinase/response regulator, putative (AFU_orthologue AFUA_4G01020)"/>
    <property type="match status" value="1"/>
</dbReference>
<feature type="region of interest" description="Disordered" evidence="7">
    <location>
        <begin position="303"/>
        <end position="367"/>
    </location>
</feature>
<organism evidence="10 11">
    <name type="scientific">Penicillium frequentans</name>
    <dbReference type="NCBI Taxonomy" id="3151616"/>
    <lineage>
        <taxon>Eukaryota</taxon>
        <taxon>Fungi</taxon>
        <taxon>Dikarya</taxon>
        <taxon>Ascomycota</taxon>
        <taxon>Pezizomycotina</taxon>
        <taxon>Eurotiomycetes</taxon>
        <taxon>Eurotiomycetidae</taxon>
        <taxon>Eurotiales</taxon>
        <taxon>Aspergillaceae</taxon>
        <taxon>Penicillium</taxon>
    </lineage>
</organism>
<accession>A0AAD6GIF0</accession>
<dbReference type="InterPro" id="IPR001789">
    <property type="entry name" value="Sig_transdc_resp-reg_receiver"/>
</dbReference>
<dbReference type="InterPro" id="IPR029016">
    <property type="entry name" value="GAF-like_dom_sf"/>
</dbReference>
<dbReference type="InterPro" id="IPR003661">
    <property type="entry name" value="HisK_dim/P_dom"/>
</dbReference>
<evidence type="ECO:0000256" key="1">
    <source>
        <dbReference type="ARBA" id="ARBA00000085"/>
    </source>
</evidence>
<dbReference type="InterPro" id="IPR005467">
    <property type="entry name" value="His_kinase_dom"/>
</dbReference>
<dbReference type="CDD" id="cd00082">
    <property type="entry name" value="HisKA"/>
    <property type="match status" value="1"/>
</dbReference>
<dbReference type="SMART" id="SM00387">
    <property type="entry name" value="HATPase_c"/>
    <property type="match status" value="1"/>
</dbReference>
<dbReference type="Gene3D" id="1.10.287.130">
    <property type="match status" value="1"/>
</dbReference>
<keyword evidence="4" id="KW-0808">Transferase</keyword>
<evidence type="ECO:0000259" key="8">
    <source>
        <dbReference type="PROSITE" id="PS50109"/>
    </source>
</evidence>
<dbReference type="InterPro" id="IPR011006">
    <property type="entry name" value="CheY-like_superfamily"/>
</dbReference>
<dbReference type="PANTHER" id="PTHR43047">
    <property type="entry name" value="TWO-COMPONENT HISTIDINE PROTEIN KINASE"/>
    <property type="match status" value="1"/>
</dbReference>
<dbReference type="FunFam" id="1.10.287.130:FF:000023">
    <property type="entry name" value="Sensor histidine kinase/response regulator, putative"/>
    <property type="match status" value="1"/>
</dbReference>
<dbReference type="SUPFAM" id="SSF47384">
    <property type="entry name" value="Homodimeric domain of signal transducing histidine kinase"/>
    <property type="match status" value="1"/>
</dbReference>
<dbReference type="SUPFAM" id="SSF55781">
    <property type="entry name" value="GAF domain-like"/>
    <property type="match status" value="1"/>
</dbReference>
<dbReference type="Pfam" id="PF00072">
    <property type="entry name" value="Response_reg"/>
    <property type="match status" value="1"/>
</dbReference>
<feature type="region of interest" description="Disordered" evidence="7">
    <location>
        <begin position="1035"/>
        <end position="1058"/>
    </location>
</feature>
<dbReference type="GO" id="GO:0009927">
    <property type="term" value="F:histidine phosphotransfer kinase activity"/>
    <property type="evidence" value="ECO:0007669"/>
    <property type="project" value="TreeGrafter"/>
</dbReference>
<evidence type="ECO:0000313" key="10">
    <source>
        <dbReference type="EMBL" id="KAJ5546856.1"/>
    </source>
</evidence>
<dbReference type="InterPro" id="IPR003594">
    <property type="entry name" value="HATPase_dom"/>
</dbReference>
<dbReference type="GO" id="GO:0005886">
    <property type="term" value="C:plasma membrane"/>
    <property type="evidence" value="ECO:0007669"/>
    <property type="project" value="TreeGrafter"/>
</dbReference>
<evidence type="ECO:0000256" key="6">
    <source>
        <dbReference type="PROSITE-ProRule" id="PRU00169"/>
    </source>
</evidence>
<feature type="compositionally biased region" description="Low complexity" evidence="7">
    <location>
        <begin position="1037"/>
        <end position="1055"/>
    </location>
</feature>
<comment type="caution">
    <text evidence="10">The sequence shown here is derived from an EMBL/GenBank/DDBJ whole genome shotgun (WGS) entry which is preliminary data.</text>
</comment>
<dbReference type="InterPro" id="IPR036097">
    <property type="entry name" value="HisK_dim/P_sf"/>
</dbReference>
<comment type="catalytic activity">
    <reaction evidence="1">
        <text>ATP + protein L-histidine = ADP + protein N-phospho-L-histidine.</text>
        <dbReference type="EC" id="2.7.13.3"/>
    </reaction>
</comment>
<dbReference type="SUPFAM" id="SSF55874">
    <property type="entry name" value="ATPase domain of HSP90 chaperone/DNA topoisomerase II/histidine kinase"/>
    <property type="match status" value="1"/>
</dbReference>
<dbReference type="PROSITE" id="PS50109">
    <property type="entry name" value="HIS_KIN"/>
    <property type="match status" value="1"/>
</dbReference>
<dbReference type="SMART" id="SM00065">
    <property type="entry name" value="GAF"/>
    <property type="match status" value="1"/>
</dbReference>
<proteinExistence type="predicted"/>
<dbReference type="EMBL" id="JAQIZZ010000003">
    <property type="protein sequence ID" value="KAJ5546856.1"/>
    <property type="molecule type" value="Genomic_DNA"/>
</dbReference>
<dbReference type="SMART" id="SM00448">
    <property type="entry name" value="REC"/>
    <property type="match status" value="1"/>
</dbReference>